<dbReference type="Proteomes" id="UP001443914">
    <property type="component" value="Unassembled WGS sequence"/>
</dbReference>
<keyword evidence="5 6" id="KW-0968">Cytoplasmic vesicle</keyword>
<dbReference type="GO" id="GO:0005789">
    <property type="term" value="C:endoplasmic reticulum membrane"/>
    <property type="evidence" value="ECO:0007669"/>
    <property type="project" value="UniProtKB-SubCell"/>
</dbReference>
<dbReference type="PANTHER" id="PTHR31792">
    <property type="entry name" value="VACUOLAR ATPASE ASSEMBLY INTEGRAL MEMBRANE PROTEIN VMA21"/>
    <property type="match status" value="1"/>
</dbReference>
<keyword evidence="8" id="KW-1185">Reference proteome</keyword>
<gene>
    <name evidence="7" type="ORF">RND81_09G095900</name>
</gene>
<evidence type="ECO:0000313" key="8">
    <source>
        <dbReference type="Proteomes" id="UP001443914"/>
    </source>
</evidence>
<evidence type="ECO:0000313" key="7">
    <source>
        <dbReference type="EMBL" id="KAK9689982.1"/>
    </source>
</evidence>
<accession>A0AAW1IIS7</accession>
<keyword evidence="4 6" id="KW-0472">Membrane</keyword>
<dbReference type="InterPro" id="IPR019013">
    <property type="entry name" value="Vma21"/>
</dbReference>
<evidence type="ECO:0000256" key="2">
    <source>
        <dbReference type="ARBA" id="ARBA00022824"/>
    </source>
</evidence>
<dbReference type="AlphaFoldDB" id="A0AAW1IIS7"/>
<comment type="subcellular location">
    <subcellularLocation>
        <location evidence="6">Endoplasmic reticulum membrane</location>
        <topology evidence="6">Multi-pass membrane protein</topology>
    </subcellularLocation>
    <subcellularLocation>
        <location evidence="6">Endoplasmic reticulum-Golgi intermediate compartment membrane</location>
        <topology evidence="6">Multi-pass membrane protein</topology>
    </subcellularLocation>
    <subcellularLocation>
        <location evidence="6">Cytoplasmic vesicle</location>
        <location evidence="6">COPII-coated vesicle membrane</location>
        <topology evidence="6">Multi-pass membrane protein</topology>
    </subcellularLocation>
</comment>
<dbReference type="EMBL" id="JBDFQZ010000009">
    <property type="protein sequence ID" value="KAK9689982.1"/>
    <property type="molecule type" value="Genomic_DNA"/>
</dbReference>
<dbReference type="GO" id="GO:0033116">
    <property type="term" value="C:endoplasmic reticulum-Golgi intermediate compartment membrane"/>
    <property type="evidence" value="ECO:0007669"/>
    <property type="project" value="UniProtKB-SubCell"/>
</dbReference>
<feature type="transmembrane region" description="Helical" evidence="6">
    <location>
        <begin position="47"/>
        <end position="68"/>
    </location>
</feature>
<dbReference type="GO" id="GO:0070072">
    <property type="term" value="P:vacuolar proton-transporting V-type ATPase complex assembly"/>
    <property type="evidence" value="ECO:0007669"/>
    <property type="project" value="UniProtKB-UniRule"/>
</dbReference>
<evidence type="ECO:0000256" key="1">
    <source>
        <dbReference type="ARBA" id="ARBA00022692"/>
    </source>
</evidence>
<dbReference type="PANTHER" id="PTHR31792:SF3">
    <property type="entry name" value="VACUOLAR ATPASE ASSEMBLY INTEGRAL MEMBRANE PROTEIN VMA21"/>
    <property type="match status" value="1"/>
</dbReference>
<dbReference type="HAMAP" id="MF_03058">
    <property type="entry name" value="VMA21"/>
    <property type="match status" value="1"/>
</dbReference>
<reference evidence="7" key="1">
    <citation type="submission" date="2024-03" db="EMBL/GenBank/DDBJ databases">
        <title>WGS assembly of Saponaria officinalis var. Norfolk2.</title>
        <authorList>
            <person name="Jenkins J."/>
            <person name="Shu S."/>
            <person name="Grimwood J."/>
            <person name="Barry K."/>
            <person name="Goodstein D."/>
            <person name="Schmutz J."/>
            <person name="Leebens-Mack J."/>
            <person name="Osbourn A."/>
        </authorList>
    </citation>
    <scope>NUCLEOTIDE SEQUENCE [LARGE SCALE GENOMIC DNA]</scope>
    <source>
        <strain evidence="7">JIC</strain>
    </source>
</reference>
<evidence type="ECO:0000256" key="4">
    <source>
        <dbReference type="ARBA" id="ARBA00023136"/>
    </source>
</evidence>
<evidence type="ECO:0000256" key="6">
    <source>
        <dbReference type="HAMAP-Rule" id="MF_03058"/>
    </source>
</evidence>
<keyword evidence="1 6" id="KW-0812">Transmembrane</keyword>
<protein>
    <recommendedName>
        <fullName evidence="6">Vacuolar ATPase assembly integral membrane protein VMA21 homolog</fullName>
    </recommendedName>
</protein>
<dbReference type="GO" id="GO:0012507">
    <property type="term" value="C:ER to Golgi transport vesicle membrane"/>
    <property type="evidence" value="ECO:0007669"/>
    <property type="project" value="UniProtKB-SubCell"/>
</dbReference>
<comment type="function">
    <text evidence="6">Required for the assembly of the V0 complex of the vacuolar ATPase (V-ATPase) in the endoplasmic reticulum.</text>
</comment>
<name>A0AAW1IIS7_SAPOF</name>
<comment type="caution">
    <text evidence="7">The sequence shown here is derived from an EMBL/GenBank/DDBJ whole genome shotgun (WGS) entry which is preliminary data.</text>
</comment>
<comment type="similarity">
    <text evidence="6">Belongs to the VMA21 family.</text>
</comment>
<feature type="transmembrane region" description="Helical" evidence="6">
    <location>
        <begin position="12"/>
        <end position="35"/>
    </location>
</feature>
<sequence length="105" mass="11566">MVSATMAGVPRKFFIASMFMWTLPIAILYGFQHAWFPGFSHISPYSLNLLSGLLAVVSVNVMLGFYIWMAMKEPTGKHTPNPAFVAKARASMKPTPKATGGRKED</sequence>
<evidence type="ECO:0000256" key="3">
    <source>
        <dbReference type="ARBA" id="ARBA00022989"/>
    </source>
</evidence>
<organism evidence="7 8">
    <name type="scientific">Saponaria officinalis</name>
    <name type="common">Common soapwort</name>
    <name type="synonym">Lychnis saponaria</name>
    <dbReference type="NCBI Taxonomy" id="3572"/>
    <lineage>
        <taxon>Eukaryota</taxon>
        <taxon>Viridiplantae</taxon>
        <taxon>Streptophyta</taxon>
        <taxon>Embryophyta</taxon>
        <taxon>Tracheophyta</taxon>
        <taxon>Spermatophyta</taxon>
        <taxon>Magnoliopsida</taxon>
        <taxon>eudicotyledons</taxon>
        <taxon>Gunneridae</taxon>
        <taxon>Pentapetalae</taxon>
        <taxon>Caryophyllales</taxon>
        <taxon>Caryophyllaceae</taxon>
        <taxon>Caryophylleae</taxon>
        <taxon>Saponaria</taxon>
    </lineage>
</organism>
<evidence type="ECO:0000256" key="5">
    <source>
        <dbReference type="ARBA" id="ARBA00023329"/>
    </source>
</evidence>
<dbReference type="Pfam" id="PF09446">
    <property type="entry name" value="VMA21"/>
    <property type="match status" value="1"/>
</dbReference>
<keyword evidence="2 6" id="KW-0256">Endoplasmic reticulum</keyword>
<keyword evidence="3 6" id="KW-1133">Transmembrane helix</keyword>
<proteinExistence type="inferred from homology"/>